<dbReference type="Proteomes" id="UP000484988">
    <property type="component" value="Unassembled WGS sequence"/>
</dbReference>
<name>A0A6A0ASA2_9ACTN</name>
<sequence length="75" mass="8447">MARLLRIGRRTVGAICARRVWVDVEQRVDLLAGLTRIGIAGRCGRTPRASPNINARNWSSSRRPTPVLHRAYLLK</sequence>
<organism evidence="1 2">
    <name type="scientific">Streptomyces pacificus</name>
    <dbReference type="NCBI Taxonomy" id="2705029"/>
    <lineage>
        <taxon>Bacteria</taxon>
        <taxon>Bacillati</taxon>
        <taxon>Actinomycetota</taxon>
        <taxon>Actinomycetes</taxon>
        <taxon>Kitasatosporales</taxon>
        <taxon>Streptomycetaceae</taxon>
        <taxon>Streptomyces</taxon>
    </lineage>
</organism>
<gene>
    <name evidence="1" type="ORF">SCWH03_20220</name>
</gene>
<reference evidence="1 2" key="1">
    <citation type="submission" date="2020-02" db="EMBL/GenBank/DDBJ databases">
        <title>Whole Genome Shotgun Sequence of Streptomyces sp. strain CWH03.</title>
        <authorList>
            <person name="Dohra H."/>
            <person name="Kodani S."/>
            <person name="Yamamura H."/>
        </authorList>
    </citation>
    <scope>NUCLEOTIDE SEQUENCE [LARGE SCALE GENOMIC DNA]</scope>
    <source>
        <strain evidence="1 2">CWH03</strain>
    </source>
</reference>
<evidence type="ECO:0000313" key="1">
    <source>
        <dbReference type="EMBL" id="GFH35800.1"/>
    </source>
</evidence>
<evidence type="ECO:0008006" key="3">
    <source>
        <dbReference type="Google" id="ProtNLM"/>
    </source>
</evidence>
<protein>
    <recommendedName>
        <fullName evidence="3">Transposase</fullName>
    </recommendedName>
</protein>
<dbReference type="AlphaFoldDB" id="A0A6A0ASA2"/>
<comment type="caution">
    <text evidence="1">The sequence shown here is derived from an EMBL/GenBank/DDBJ whole genome shotgun (WGS) entry which is preliminary data.</text>
</comment>
<keyword evidence="2" id="KW-1185">Reference proteome</keyword>
<evidence type="ECO:0000313" key="2">
    <source>
        <dbReference type="Proteomes" id="UP000484988"/>
    </source>
</evidence>
<dbReference type="EMBL" id="BLLG01000004">
    <property type="protein sequence ID" value="GFH35800.1"/>
    <property type="molecule type" value="Genomic_DNA"/>
</dbReference>
<accession>A0A6A0ASA2</accession>
<proteinExistence type="predicted"/>